<dbReference type="InterPro" id="IPR038352">
    <property type="entry name" value="Imelysin_sf"/>
</dbReference>
<dbReference type="Pfam" id="PF09375">
    <property type="entry name" value="Peptidase_M75"/>
    <property type="match status" value="1"/>
</dbReference>
<organism evidence="4">
    <name type="scientific">uncultured Aureispira sp</name>
    <dbReference type="NCBI Taxonomy" id="1331704"/>
    <lineage>
        <taxon>Bacteria</taxon>
        <taxon>Pseudomonadati</taxon>
        <taxon>Bacteroidota</taxon>
        <taxon>Saprospiria</taxon>
        <taxon>Saprospirales</taxon>
        <taxon>Saprospiraceae</taxon>
        <taxon>Aureispira</taxon>
        <taxon>environmental samples</taxon>
    </lineage>
</organism>
<reference evidence="4" key="1">
    <citation type="submission" date="2020-01" db="EMBL/GenBank/DDBJ databases">
        <authorList>
            <person name="Meier V. D."/>
            <person name="Meier V D."/>
        </authorList>
    </citation>
    <scope>NUCLEOTIDE SEQUENCE</scope>
    <source>
        <strain evidence="4">HLG_WM_MAG_10</strain>
    </source>
</reference>
<sequence length="360" mass="40555">MRVYLKLALFILCIGLFNMVACKKQVNFDKEAMLSGIINEYVLPSYQQLLVDNQALEVACLAFEQAPSLTTLENAQEAWKTTMESWSTVEMLVFGPGRDNYRYLKLDNTPTNLNFIENAIVDTVLIDSIYMTDRSSYTKGFACIEYLLFEANNNQANVLSLYQTAANKERRFAYLLNSIKNTKGLIKELETAWNGSYGSTLSKGTGNTTQEGIAAFSNAMVHMSQTIAVKKLAKPLGKESADQLLHPEYLESPYGHFSWDIILYNLKGIQQIFGNSEKGLGSYLNYLLNDDALTLAIVARAKKVERLIEERQLTLFEDLTTNTAEVELIYQEMSQLYIDLSDPIAMYFSITILANPDDGD</sequence>
<keyword evidence="2" id="KW-0732">Signal</keyword>
<dbReference type="GO" id="GO:0030313">
    <property type="term" value="C:cell envelope"/>
    <property type="evidence" value="ECO:0007669"/>
    <property type="project" value="UniProtKB-SubCell"/>
</dbReference>
<proteinExistence type="predicted"/>
<evidence type="ECO:0000313" key="4">
    <source>
        <dbReference type="EMBL" id="CAA6830447.1"/>
    </source>
</evidence>
<dbReference type="EMBL" id="CACVAQ010000555">
    <property type="protein sequence ID" value="CAA6830447.1"/>
    <property type="molecule type" value="Genomic_DNA"/>
</dbReference>
<protein>
    <submittedName>
        <fullName evidence="4">Predicted lipoprotein</fullName>
    </submittedName>
</protein>
<name>A0A6S6UKI4_9BACT</name>
<dbReference type="InterPro" id="IPR034984">
    <property type="entry name" value="Imelysin-like_IPPA"/>
</dbReference>
<keyword evidence="4" id="KW-0449">Lipoprotein</keyword>
<evidence type="ECO:0000256" key="2">
    <source>
        <dbReference type="ARBA" id="ARBA00022729"/>
    </source>
</evidence>
<accession>A0A6S6UKI4</accession>
<dbReference type="Gene3D" id="1.20.1420.20">
    <property type="entry name" value="M75 peptidase, HXXE motif"/>
    <property type="match status" value="1"/>
</dbReference>
<dbReference type="InterPro" id="IPR018976">
    <property type="entry name" value="Imelysin-like"/>
</dbReference>
<comment type="subcellular location">
    <subcellularLocation>
        <location evidence="1">Cell envelope</location>
    </subcellularLocation>
</comment>
<dbReference type="AlphaFoldDB" id="A0A6S6UKI4"/>
<feature type="domain" description="Imelysin-like" evidence="3">
    <location>
        <begin position="43"/>
        <end position="326"/>
    </location>
</feature>
<evidence type="ECO:0000259" key="3">
    <source>
        <dbReference type="Pfam" id="PF09375"/>
    </source>
</evidence>
<gene>
    <name evidence="4" type="ORF">HELGO_WM27417</name>
</gene>
<evidence type="ECO:0000256" key="1">
    <source>
        <dbReference type="ARBA" id="ARBA00004196"/>
    </source>
</evidence>
<dbReference type="CDD" id="cd14659">
    <property type="entry name" value="Imelysin-like_IPPA"/>
    <property type="match status" value="1"/>
</dbReference>